<evidence type="ECO:0000256" key="1">
    <source>
        <dbReference type="ARBA" id="ARBA00022448"/>
    </source>
</evidence>
<name>A0A1S3DCS9_DIACI</name>
<dbReference type="PROSITE" id="PS51796">
    <property type="entry name" value="MSS4"/>
    <property type="match status" value="1"/>
</dbReference>
<dbReference type="InterPro" id="IPR011323">
    <property type="entry name" value="Mss4/transl-control_tumour"/>
</dbReference>
<dbReference type="GeneID" id="103516088"/>
<dbReference type="AlphaFoldDB" id="A0A1S3DCS9"/>
<feature type="compositionally biased region" description="Basic and acidic residues" evidence="4">
    <location>
        <begin position="24"/>
        <end position="37"/>
    </location>
</feature>
<dbReference type="PaxDb" id="121845-A0A1S3DCS9"/>
<evidence type="ECO:0000256" key="2">
    <source>
        <dbReference type="ARBA" id="ARBA00022658"/>
    </source>
</evidence>
<dbReference type="GO" id="GO:0015031">
    <property type="term" value="P:protein transport"/>
    <property type="evidence" value="ECO:0007669"/>
    <property type="project" value="UniProtKB-KW"/>
</dbReference>
<dbReference type="OMA" id="VPLMMQK"/>
<keyword evidence="5" id="KW-1185">Reference proteome</keyword>
<evidence type="ECO:0000313" key="5">
    <source>
        <dbReference type="Proteomes" id="UP000079169"/>
    </source>
</evidence>
<evidence type="ECO:0000256" key="3">
    <source>
        <dbReference type="ARBA" id="ARBA00022927"/>
    </source>
</evidence>
<dbReference type="PANTHER" id="PTHR13276">
    <property type="entry name" value="GUANINE NUCLEOTIDE EXCHANGE FACTOR MSS4"/>
    <property type="match status" value="1"/>
</dbReference>
<dbReference type="KEGG" id="dci:103516088"/>
<proteinExistence type="predicted"/>
<dbReference type="GO" id="GO:0016020">
    <property type="term" value="C:membrane"/>
    <property type="evidence" value="ECO:0007669"/>
    <property type="project" value="TreeGrafter"/>
</dbReference>
<keyword evidence="1" id="KW-0813">Transport</keyword>
<dbReference type="FunFam" id="2.170.150.10:FF:000005">
    <property type="entry name" value="Guanine nucleotide exchange factor MSS4"/>
    <property type="match status" value="1"/>
</dbReference>
<gene>
    <name evidence="6" type="primary">LOC103516088</name>
</gene>
<dbReference type="Gene3D" id="2.170.150.10">
    <property type="entry name" value="Metal Binding Protein, Guanine Nucleotide Exchange Factor, Chain A"/>
    <property type="match status" value="1"/>
</dbReference>
<evidence type="ECO:0000313" key="6">
    <source>
        <dbReference type="RefSeq" id="XP_008479261.1"/>
    </source>
</evidence>
<sequence length="169" mass="19410">MSIHQQSNSIPVSENNTSSSESQSKPEDKQVEEKRLDFSNIEIPPKETLINEKGRNKTNVFCVRCPSKILNPRVSKFKNVEFSLPMMKQRRRTEIKEGSGEVEEQDAVKETINDFWEVNDIYTFENVGFTNTISGYKYLACADCEMGPIGYYDPDSKLSYVALTRVKYD</sequence>
<organism evidence="5 6">
    <name type="scientific">Diaphorina citri</name>
    <name type="common">Asian citrus psyllid</name>
    <dbReference type="NCBI Taxonomy" id="121845"/>
    <lineage>
        <taxon>Eukaryota</taxon>
        <taxon>Metazoa</taxon>
        <taxon>Ecdysozoa</taxon>
        <taxon>Arthropoda</taxon>
        <taxon>Hexapoda</taxon>
        <taxon>Insecta</taxon>
        <taxon>Pterygota</taxon>
        <taxon>Neoptera</taxon>
        <taxon>Paraneoptera</taxon>
        <taxon>Hemiptera</taxon>
        <taxon>Sternorrhyncha</taxon>
        <taxon>Psylloidea</taxon>
        <taxon>Psyllidae</taxon>
        <taxon>Diaphorininae</taxon>
        <taxon>Diaphorina</taxon>
    </lineage>
</organism>
<feature type="compositionally biased region" description="Low complexity" evidence="4">
    <location>
        <begin position="13"/>
        <end position="23"/>
    </location>
</feature>
<dbReference type="GO" id="GO:0005085">
    <property type="term" value="F:guanyl-nucleotide exchange factor activity"/>
    <property type="evidence" value="ECO:0007669"/>
    <property type="project" value="UniProtKB-KW"/>
</dbReference>
<protein>
    <submittedName>
        <fullName evidence="6">Guanine nucleotide exchange factor MSS4</fullName>
    </submittedName>
</protein>
<dbReference type="PANTHER" id="PTHR13276:SF0">
    <property type="entry name" value="GUANINE NUCLEOTIDE EXCHANGE FACTOR MSS4"/>
    <property type="match status" value="1"/>
</dbReference>
<dbReference type="GO" id="GO:0007264">
    <property type="term" value="P:small GTPase-mediated signal transduction"/>
    <property type="evidence" value="ECO:0007669"/>
    <property type="project" value="InterPro"/>
</dbReference>
<dbReference type="STRING" id="121845.A0A1S3DCS9"/>
<accession>A0A1S3DCS9</accession>
<dbReference type="SUPFAM" id="SSF51316">
    <property type="entry name" value="Mss4-like"/>
    <property type="match status" value="1"/>
</dbReference>
<dbReference type="RefSeq" id="XP_008479261.1">
    <property type="nucleotide sequence ID" value="XM_008481039.3"/>
</dbReference>
<feature type="compositionally biased region" description="Polar residues" evidence="4">
    <location>
        <begin position="1"/>
        <end position="12"/>
    </location>
</feature>
<evidence type="ECO:0000256" key="4">
    <source>
        <dbReference type="SAM" id="MobiDB-lite"/>
    </source>
</evidence>
<dbReference type="InterPro" id="IPR011057">
    <property type="entry name" value="Mss4-like_sf"/>
</dbReference>
<keyword evidence="3" id="KW-0653">Protein transport</keyword>
<dbReference type="Pfam" id="PF04421">
    <property type="entry name" value="Mss4"/>
    <property type="match status" value="1"/>
</dbReference>
<dbReference type="InterPro" id="IPR007515">
    <property type="entry name" value="Mss4"/>
</dbReference>
<dbReference type="CTD" id="34142"/>
<dbReference type="GO" id="GO:0008270">
    <property type="term" value="F:zinc ion binding"/>
    <property type="evidence" value="ECO:0007669"/>
    <property type="project" value="TreeGrafter"/>
</dbReference>
<reference evidence="6" key="1">
    <citation type="submission" date="2025-08" db="UniProtKB">
        <authorList>
            <consortium name="RefSeq"/>
        </authorList>
    </citation>
    <scope>IDENTIFICATION</scope>
</reference>
<dbReference type="OrthoDB" id="30840at2759"/>
<dbReference type="GO" id="GO:0006892">
    <property type="term" value="P:post-Golgi vesicle-mediated transport"/>
    <property type="evidence" value="ECO:0007669"/>
    <property type="project" value="TreeGrafter"/>
</dbReference>
<dbReference type="GO" id="GO:0005829">
    <property type="term" value="C:cytosol"/>
    <property type="evidence" value="ECO:0007669"/>
    <property type="project" value="TreeGrafter"/>
</dbReference>
<feature type="region of interest" description="Disordered" evidence="4">
    <location>
        <begin position="1"/>
        <end position="38"/>
    </location>
</feature>
<keyword evidence="2" id="KW-0344">Guanine-nucleotide releasing factor</keyword>
<dbReference type="Proteomes" id="UP000079169">
    <property type="component" value="Unplaced"/>
</dbReference>